<keyword evidence="1" id="KW-0472">Membrane</keyword>
<comment type="caution">
    <text evidence="2">The sequence shown here is derived from an EMBL/GenBank/DDBJ whole genome shotgun (WGS) entry which is preliminary data.</text>
</comment>
<dbReference type="EMBL" id="JMCC02000015">
    <property type="protein sequence ID" value="KIG18037.1"/>
    <property type="molecule type" value="Genomic_DNA"/>
</dbReference>
<sequence length="40" mass="4544">MDRLRGYTDGYEQLSLYAVICGVVLIAISPFVRKLMHDEA</sequence>
<dbReference type="AlphaFoldDB" id="A0A0C2DED7"/>
<evidence type="ECO:0000313" key="3">
    <source>
        <dbReference type="Proteomes" id="UP000031599"/>
    </source>
</evidence>
<dbReference type="Proteomes" id="UP000031599">
    <property type="component" value="Unassembled WGS sequence"/>
</dbReference>
<evidence type="ECO:0000256" key="1">
    <source>
        <dbReference type="SAM" id="Phobius"/>
    </source>
</evidence>
<evidence type="ECO:0000313" key="2">
    <source>
        <dbReference type="EMBL" id="KIG18037.1"/>
    </source>
</evidence>
<reference evidence="2 3" key="1">
    <citation type="submission" date="2014-12" db="EMBL/GenBank/DDBJ databases">
        <title>Genome assembly of Enhygromyxa salina DSM 15201.</title>
        <authorList>
            <person name="Sharma G."/>
            <person name="Subramanian S."/>
        </authorList>
    </citation>
    <scope>NUCLEOTIDE SEQUENCE [LARGE SCALE GENOMIC DNA]</scope>
    <source>
        <strain evidence="2 3">DSM 15201</strain>
    </source>
</reference>
<protein>
    <submittedName>
        <fullName evidence="2">Uncharacterized protein</fullName>
    </submittedName>
</protein>
<organism evidence="2 3">
    <name type="scientific">Enhygromyxa salina</name>
    <dbReference type="NCBI Taxonomy" id="215803"/>
    <lineage>
        <taxon>Bacteria</taxon>
        <taxon>Pseudomonadati</taxon>
        <taxon>Myxococcota</taxon>
        <taxon>Polyangia</taxon>
        <taxon>Nannocystales</taxon>
        <taxon>Nannocystaceae</taxon>
        <taxon>Enhygromyxa</taxon>
    </lineage>
</organism>
<feature type="transmembrane region" description="Helical" evidence="1">
    <location>
        <begin position="14"/>
        <end position="32"/>
    </location>
</feature>
<keyword evidence="1" id="KW-0812">Transmembrane</keyword>
<proteinExistence type="predicted"/>
<gene>
    <name evidence="2" type="ORF">DB30_01924</name>
</gene>
<accession>A0A0C2DED7</accession>
<name>A0A0C2DED7_9BACT</name>
<keyword evidence="1" id="KW-1133">Transmembrane helix</keyword>